<gene>
    <name evidence="4" type="ORF">C2E20_6213</name>
</gene>
<feature type="compositionally biased region" description="Basic and acidic residues" evidence="2">
    <location>
        <begin position="98"/>
        <end position="108"/>
    </location>
</feature>
<dbReference type="PANTHER" id="PTHR16255">
    <property type="entry name" value="REQUIRED FOR MEIOTIC NUCLEAR DIVISION PROTEIN 1 HOMOLOG"/>
    <property type="match status" value="1"/>
</dbReference>
<accession>A0A2P6V8I4</accession>
<dbReference type="GO" id="GO:0005739">
    <property type="term" value="C:mitochondrion"/>
    <property type="evidence" value="ECO:0007669"/>
    <property type="project" value="UniProtKB-ARBA"/>
</dbReference>
<proteinExistence type="inferred from homology"/>
<reference evidence="4 5" key="1">
    <citation type="journal article" date="2018" name="Plant J.">
        <title>Genome sequences of Chlorella sorokiniana UTEX 1602 and Micractinium conductrix SAG 241.80: implications to maltose excretion by a green alga.</title>
        <authorList>
            <person name="Arriola M.B."/>
            <person name="Velmurugan N."/>
            <person name="Zhang Y."/>
            <person name="Plunkett M.H."/>
            <person name="Hondzo H."/>
            <person name="Barney B.M."/>
        </authorList>
    </citation>
    <scope>NUCLEOTIDE SEQUENCE [LARGE SCALE GENOMIC DNA]</scope>
    <source>
        <strain evidence="4 5">SAG 241.80</strain>
    </source>
</reference>
<evidence type="ECO:0000313" key="5">
    <source>
        <dbReference type="Proteomes" id="UP000239649"/>
    </source>
</evidence>
<dbReference type="AlphaFoldDB" id="A0A2P6V8I4"/>
<evidence type="ECO:0000313" key="4">
    <source>
        <dbReference type="EMBL" id="PSC70381.1"/>
    </source>
</evidence>
<dbReference type="EMBL" id="LHPF02000020">
    <property type="protein sequence ID" value="PSC70381.1"/>
    <property type="molecule type" value="Genomic_DNA"/>
</dbReference>
<sequence>MLLRSLVAGPLGPGGLAATALRASPALAQLLSGAMEAWKGAGSGQHAAAGLQRWGALTALAPPPPPPAAAGQRRGFAASTAWQQSRPTAVTQAATAAERGRGSGRDGKLSNALDGTAALSVDWPEENDASDCSMCTAGALDDEARAAVAAAEEAEAAAGTAVAGADELAWRRGRTPPQRLPVMQEQVFKADAHYVGSKIDIYALKARKEFEGHYKKVHKGAVVLSLSPRHISDQCETEGMPLDPAYMVAFNYGSVVFFNAGPKLRQRHLAIAREVAADPVSSERPYVEEYCLTLSPTLPVWSSCSPDNIKLQSLDLKNIQVISQVLAQSVAMDFYSSHVERTLETFCNMNLEMQESQNISKINKQVLLQLVAENNIVMTDIINKLGVHERFDIAWKHVNYGKIWEFLRSELEMDGRFKTLESKLNLIQDNLKYFLEILQNRKSDTLEWIIIILIGAEICLSLYDLFSKGFN</sequence>
<feature type="domain" description="DUF155" evidence="3">
    <location>
        <begin position="247"/>
        <end position="421"/>
    </location>
</feature>
<comment type="similarity">
    <text evidence="1">Belongs to the RMD1/sif2 family.</text>
</comment>
<evidence type="ECO:0000256" key="1">
    <source>
        <dbReference type="ARBA" id="ARBA00008306"/>
    </source>
</evidence>
<dbReference type="InterPro" id="IPR051624">
    <property type="entry name" value="RMD1/Sad1-interacting"/>
</dbReference>
<protein>
    <submittedName>
        <fullName evidence="4">DUF155 family</fullName>
    </submittedName>
</protein>
<organism evidence="4 5">
    <name type="scientific">Micractinium conductrix</name>
    <dbReference type="NCBI Taxonomy" id="554055"/>
    <lineage>
        <taxon>Eukaryota</taxon>
        <taxon>Viridiplantae</taxon>
        <taxon>Chlorophyta</taxon>
        <taxon>core chlorophytes</taxon>
        <taxon>Trebouxiophyceae</taxon>
        <taxon>Chlorellales</taxon>
        <taxon>Chlorellaceae</taxon>
        <taxon>Chlorella clade</taxon>
        <taxon>Micractinium</taxon>
    </lineage>
</organism>
<name>A0A2P6V8I4_9CHLO</name>
<evidence type="ECO:0000259" key="3">
    <source>
        <dbReference type="Pfam" id="PF02582"/>
    </source>
</evidence>
<dbReference type="InterPro" id="IPR003734">
    <property type="entry name" value="DUF155"/>
</dbReference>
<dbReference type="OrthoDB" id="18302at2759"/>
<keyword evidence="5" id="KW-1185">Reference proteome</keyword>
<dbReference type="Pfam" id="PF02582">
    <property type="entry name" value="DUF155"/>
    <property type="match status" value="1"/>
</dbReference>
<feature type="compositionally biased region" description="Polar residues" evidence="2">
    <location>
        <begin position="80"/>
        <end position="94"/>
    </location>
</feature>
<dbReference type="PANTHER" id="PTHR16255:SF6">
    <property type="entry name" value="PROTEIN RETARDED ROOT GROWTH-LIKE"/>
    <property type="match status" value="1"/>
</dbReference>
<comment type="caution">
    <text evidence="4">The sequence shown here is derived from an EMBL/GenBank/DDBJ whole genome shotgun (WGS) entry which is preliminary data.</text>
</comment>
<dbReference type="Proteomes" id="UP000239649">
    <property type="component" value="Unassembled WGS sequence"/>
</dbReference>
<feature type="region of interest" description="Disordered" evidence="2">
    <location>
        <begin position="63"/>
        <end position="111"/>
    </location>
</feature>
<evidence type="ECO:0000256" key="2">
    <source>
        <dbReference type="SAM" id="MobiDB-lite"/>
    </source>
</evidence>